<keyword evidence="2" id="KW-0808">Transferase</keyword>
<protein>
    <submittedName>
        <fullName evidence="9">Polo kinase</fullName>
    </submittedName>
</protein>
<evidence type="ECO:0000256" key="3">
    <source>
        <dbReference type="ARBA" id="ARBA00022741"/>
    </source>
</evidence>
<dbReference type="FunFam" id="1.10.510.10:FF:000652">
    <property type="entry name" value="Serine/threonine-protein kinase"/>
    <property type="match status" value="1"/>
</dbReference>
<dbReference type="GO" id="GO:0000776">
    <property type="term" value="C:kinetochore"/>
    <property type="evidence" value="ECO:0007669"/>
    <property type="project" value="TreeGrafter"/>
</dbReference>
<dbReference type="GO" id="GO:0000922">
    <property type="term" value="C:spindle pole"/>
    <property type="evidence" value="ECO:0007669"/>
    <property type="project" value="TreeGrafter"/>
</dbReference>
<dbReference type="InterPro" id="IPR000719">
    <property type="entry name" value="Prot_kinase_dom"/>
</dbReference>
<dbReference type="InterPro" id="IPR011009">
    <property type="entry name" value="Kinase-like_dom_sf"/>
</dbReference>
<dbReference type="Gene3D" id="1.10.510.10">
    <property type="entry name" value="Transferase(Phosphotransferase) domain 1"/>
    <property type="match status" value="1"/>
</dbReference>
<dbReference type="SUPFAM" id="SSF56112">
    <property type="entry name" value="Protein kinase-like (PK-like)"/>
    <property type="match status" value="1"/>
</dbReference>
<dbReference type="InterPro" id="IPR033701">
    <property type="entry name" value="POLO_box_1"/>
</dbReference>
<dbReference type="CDD" id="cd13118">
    <property type="entry name" value="POLO_box_1"/>
    <property type="match status" value="1"/>
</dbReference>
<proteinExistence type="predicted"/>
<dbReference type="GO" id="GO:0005524">
    <property type="term" value="F:ATP binding"/>
    <property type="evidence" value="ECO:0007669"/>
    <property type="project" value="UniProtKB-UniRule"/>
</dbReference>
<dbReference type="GO" id="GO:0005737">
    <property type="term" value="C:cytoplasm"/>
    <property type="evidence" value="ECO:0007669"/>
    <property type="project" value="TreeGrafter"/>
</dbReference>
<dbReference type="Proteomes" id="UP000077154">
    <property type="component" value="Unassembled WGS sequence"/>
</dbReference>
<dbReference type="OrthoDB" id="408964at2759"/>
<feature type="region of interest" description="Disordered" evidence="7">
    <location>
        <begin position="1"/>
        <end position="61"/>
    </location>
</feature>
<dbReference type="FunFam" id="3.30.1120.30:FF:000004">
    <property type="entry name" value="Serine/threonine-protein kinase"/>
    <property type="match status" value="1"/>
</dbReference>
<evidence type="ECO:0000256" key="2">
    <source>
        <dbReference type="ARBA" id="ARBA00022679"/>
    </source>
</evidence>
<dbReference type="GO" id="GO:0004674">
    <property type="term" value="F:protein serine/threonine kinase activity"/>
    <property type="evidence" value="ECO:0007669"/>
    <property type="project" value="UniProtKB-KW"/>
</dbReference>
<dbReference type="InterPro" id="IPR017441">
    <property type="entry name" value="Protein_kinase_ATP_BS"/>
</dbReference>
<evidence type="ECO:0000259" key="8">
    <source>
        <dbReference type="PROSITE" id="PS50011"/>
    </source>
</evidence>
<feature type="compositionally biased region" description="Basic and acidic residues" evidence="7">
    <location>
        <begin position="509"/>
        <end position="521"/>
    </location>
</feature>
<feature type="binding site" evidence="6">
    <location>
        <position position="89"/>
    </location>
    <ligand>
        <name>ATP</name>
        <dbReference type="ChEBI" id="CHEBI:30616"/>
    </ligand>
</feature>
<dbReference type="SUPFAM" id="SSF82615">
    <property type="entry name" value="Polo-box domain"/>
    <property type="match status" value="2"/>
</dbReference>
<dbReference type="InterPro" id="IPR036947">
    <property type="entry name" value="POLO_box_dom_sf"/>
</dbReference>
<evidence type="ECO:0000256" key="5">
    <source>
        <dbReference type="ARBA" id="ARBA00022840"/>
    </source>
</evidence>
<keyword evidence="1" id="KW-0723">Serine/threonine-protein kinase</keyword>
<dbReference type="PROSITE" id="PS00108">
    <property type="entry name" value="PROTEIN_KINASE_ST"/>
    <property type="match status" value="1"/>
</dbReference>
<feature type="region of interest" description="Disordered" evidence="7">
    <location>
        <begin position="460"/>
        <end position="562"/>
    </location>
</feature>
<evidence type="ECO:0000256" key="1">
    <source>
        <dbReference type="ARBA" id="ARBA00022527"/>
    </source>
</evidence>
<sequence>MAALSPLDINANLRPRQAAHKERTKAPPAKISSREKDHPPPPPAEVYEPPSSDRPNGATYTTGKLLGKGGFAICHDGVLAGTREKYALKIVKSIMPQKKMEQKFQTELQIHSKMRHANIVQFHRAFTYQESTYIVLELCPNGSLMDMVKKRRFVTEPEVRFYTIQIAGAIKYMHSKGIIHRDLKMGNIFLDKDMNVKVGDFGLAALLMSGKDMTACRRTTLCGTPNYIAPEILEKGKGGHDHAVDIWSLGIIIFAMLTGRPPFQSTTQEEIYRKAREREYDWPSLDKTNNYISQEAKDLVALLLQSPEERPDCDTIVQHPFFSSGWVPQEEEMTPSLRENSPDPNQFATLSLRGGRASLYARNLKALCVKSDVGPWSTTQKVHSSTYREVAAEEKAGLTPAVPLADNVVYRPFDEVVWEHKATFAREESRAETKSKAYDQKPLTHRPVTLAAAYKTVPRSFAAQQRAQNQPPTISATARRPRAQAESGPSTRRATLDQASEEEQTSTETRTRTRREGKGKGVSESVMATEARLGADMVQQLGKSRSETTAPAVKSSSRDPGIASIFSPSENAEFLHRSKPKHVTKSLQILYTEIERTLNSRSVGPALEGPDSEPTIVVKWVDYTNKFGLGYILNDGGVGCIFKSLPVSGDPNTQVPPTCVVVRNAEKHLQNRRNPNYPDRNQLVPVSGADIEFFENNGDEGISCVKVNPRAFAASEEYGVAGKLSRGKDEWEDRKREKIVLWRKFANYMTVFGRDQDHPYDDALNRLSLDDDSDSSDLNKSNVVTFYQRFGDVGCWGFLNGSFQFNFPDHTKILLSADGTWCDFYHLPLEAARDLALTGNLPSAALDDRQHLSFPLQAFLNFMTKPSTRNGMTSRRRGIQVDPMIQGIPAANDFRRKVEFIKAIVEEWITNGGIGRSAMEPESRLRWLGNRELVNVKVPFKHVWVTVGAYGGDDRRVAWFDPREPSQVVPDIEA</sequence>
<feature type="compositionally biased region" description="Basic and acidic residues" evidence="7">
    <location>
        <begin position="424"/>
        <end position="439"/>
    </location>
</feature>
<dbReference type="VEuPathDB" id="FungiDB:GMDG_01612"/>
<evidence type="ECO:0000256" key="6">
    <source>
        <dbReference type="PROSITE-ProRule" id="PRU10141"/>
    </source>
</evidence>
<evidence type="ECO:0000256" key="4">
    <source>
        <dbReference type="ARBA" id="ARBA00022777"/>
    </source>
</evidence>
<evidence type="ECO:0000256" key="7">
    <source>
        <dbReference type="SAM" id="MobiDB-lite"/>
    </source>
</evidence>
<dbReference type="SMART" id="SM00220">
    <property type="entry name" value="S_TKc"/>
    <property type="match status" value="1"/>
</dbReference>
<evidence type="ECO:0000313" key="9">
    <source>
        <dbReference type="EMBL" id="OAF58490.1"/>
    </source>
</evidence>
<dbReference type="GeneID" id="36288143"/>
<accession>A0A177A9R2</accession>
<dbReference type="AlphaFoldDB" id="A0A177A9R2"/>
<keyword evidence="3 6" id="KW-0547">Nucleotide-binding</keyword>
<dbReference type="Gene3D" id="3.30.1120.30">
    <property type="entry name" value="POLO box domain"/>
    <property type="match status" value="2"/>
</dbReference>
<organism evidence="9">
    <name type="scientific">Pseudogymnoascus destructans</name>
    <dbReference type="NCBI Taxonomy" id="655981"/>
    <lineage>
        <taxon>Eukaryota</taxon>
        <taxon>Fungi</taxon>
        <taxon>Dikarya</taxon>
        <taxon>Ascomycota</taxon>
        <taxon>Pezizomycotina</taxon>
        <taxon>Leotiomycetes</taxon>
        <taxon>Thelebolales</taxon>
        <taxon>Thelebolaceae</taxon>
        <taxon>Pseudogymnoascus</taxon>
    </lineage>
</organism>
<dbReference type="GO" id="GO:0005816">
    <property type="term" value="C:spindle pole body"/>
    <property type="evidence" value="ECO:0007669"/>
    <property type="project" value="TreeGrafter"/>
</dbReference>
<dbReference type="GO" id="GO:0007052">
    <property type="term" value="P:mitotic spindle organization"/>
    <property type="evidence" value="ECO:0007669"/>
    <property type="project" value="TreeGrafter"/>
</dbReference>
<dbReference type="eggNOG" id="KOG0575">
    <property type="taxonomic scope" value="Eukaryota"/>
</dbReference>
<feature type="domain" description="Protein kinase" evidence="8">
    <location>
        <begin position="60"/>
        <end position="322"/>
    </location>
</feature>
<gene>
    <name evidence="9" type="primary">CDC5</name>
    <name evidence="9" type="ORF">VC83_05076</name>
</gene>
<feature type="region of interest" description="Disordered" evidence="7">
    <location>
        <begin position="424"/>
        <end position="444"/>
    </location>
</feature>
<dbReference type="InterPro" id="IPR008271">
    <property type="entry name" value="Ser/Thr_kinase_AS"/>
</dbReference>
<dbReference type="PANTHER" id="PTHR24345">
    <property type="entry name" value="SERINE/THREONINE-PROTEIN KINASE PLK"/>
    <property type="match status" value="1"/>
</dbReference>
<dbReference type="CDD" id="cd14099">
    <property type="entry name" value="STKc_PLK"/>
    <property type="match status" value="1"/>
</dbReference>
<dbReference type="RefSeq" id="XP_024323775.1">
    <property type="nucleotide sequence ID" value="XM_024468701.1"/>
</dbReference>
<name>A0A177A9R2_9PEZI</name>
<dbReference type="PROSITE" id="PS50011">
    <property type="entry name" value="PROTEIN_KINASE_DOM"/>
    <property type="match status" value="1"/>
</dbReference>
<feature type="compositionally biased region" description="Polar residues" evidence="7">
    <location>
        <begin position="462"/>
        <end position="476"/>
    </location>
</feature>
<dbReference type="EMBL" id="KV441396">
    <property type="protein sequence ID" value="OAF58490.1"/>
    <property type="molecule type" value="Genomic_DNA"/>
</dbReference>
<keyword evidence="5 6" id="KW-0067">ATP-binding</keyword>
<reference evidence="9" key="1">
    <citation type="submission" date="2016-03" db="EMBL/GenBank/DDBJ databases">
        <title>Updated assembly of Pseudogymnoascus destructans, the fungus causing white-nose syndrome of bats.</title>
        <authorList>
            <person name="Palmer J.M."/>
            <person name="Drees K.P."/>
            <person name="Foster J.T."/>
            <person name="Lindner D.L."/>
        </authorList>
    </citation>
    <scope>NUCLEOTIDE SEQUENCE [LARGE SCALE GENOMIC DNA]</scope>
    <source>
        <strain evidence="9">20631-21</strain>
    </source>
</reference>
<dbReference type="Pfam" id="PF00069">
    <property type="entry name" value="Pkinase"/>
    <property type="match status" value="1"/>
</dbReference>
<dbReference type="PANTHER" id="PTHR24345:SF0">
    <property type="entry name" value="CELL CYCLE SERINE_THREONINE-PROTEIN KINASE CDC5_MSD2"/>
    <property type="match status" value="1"/>
</dbReference>
<dbReference type="GO" id="GO:0005634">
    <property type="term" value="C:nucleus"/>
    <property type="evidence" value="ECO:0007669"/>
    <property type="project" value="TreeGrafter"/>
</dbReference>
<keyword evidence="4 9" id="KW-0418">Kinase</keyword>
<dbReference type="PROSITE" id="PS00107">
    <property type="entry name" value="PROTEIN_KINASE_ATP"/>
    <property type="match status" value="1"/>
</dbReference>